<sequence length="390" mass="43621">MSVPLRVLIVTVVHDPEDARIRHRQLPALVDAGFDVAYAAPFTAFDRTPPEGVWGIDLPRAKGRRRVAALREARALLDSMARTVDIILLHDPDLLLSALMLPRRTASIVWDVHEDTASALHMRHWAPRPLRPVLSAGAVAGELYAESQFRLLLAEHGYRDRFTRLHPVVPNSVRVPTDDPLEPADNRVVYLGKLTRPRGGAELIELARRVPEVTVEVIGPAESDIEDELRAAADEGIVDWRGFMPNDLALGRLRGALAGLSLLHDEPNYAHSQPTKVIEYMAHGVPVITTPNKAPKDLVEHAGSGAVVPFGDVDEAARVVRQWAADRNERVRLGRAGYDYARAHLDWNTDAHEFVKSLEDMRMLDNAKRYRRRATIERVMGRCQDQTSER</sequence>
<dbReference type="CDD" id="cd03801">
    <property type="entry name" value="GT4_PimA-like"/>
    <property type="match status" value="1"/>
</dbReference>
<reference evidence="4" key="1">
    <citation type="submission" date="2017-02" db="EMBL/GenBank/DDBJ databases">
        <authorList>
            <person name="Dridi B."/>
        </authorList>
    </citation>
    <scope>NUCLEOTIDE SEQUENCE [LARGE SCALE GENOMIC DNA]</scope>
    <source>
        <strain evidence="4">B Co 03.10</strain>
    </source>
</reference>
<keyword evidence="1 3" id="KW-0808">Transferase</keyword>
<dbReference type="Pfam" id="PF00534">
    <property type="entry name" value="Glycos_transf_1"/>
    <property type="match status" value="1"/>
</dbReference>
<dbReference type="AlphaFoldDB" id="A0A1X6X7X2"/>
<dbReference type="Gene3D" id="3.40.50.2000">
    <property type="entry name" value="Glycogen Phosphorylase B"/>
    <property type="match status" value="2"/>
</dbReference>
<keyword evidence="4" id="KW-1185">Reference proteome</keyword>
<name>A0A1X6X7X2_9MICO</name>
<dbReference type="RefSeq" id="WP_087005427.1">
    <property type="nucleotide sequence ID" value="NZ_FWFF01000005.1"/>
</dbReference>
<evidence type="ECO:0000259" key="2">
    <source>
        <dbReference type="Pfam" id="PF00534"/>
    </source>
</evidence>
<evidence type="ECO:0000256" key="1">
    <source>
        <dbReference type="ARBA" id="ARBA00022679"/>
    </source>
</evidence>
<evidence type="ECO:0000313" key="3">
    <source>
        <dbReference type="EMBL" id="SLM95239.1"/>
    </source>
</evidence>
<gene>
    <name evidence="3" type="ORF">FM105_04590</name>
</gene>
<dbReference type="InterPro" id="IPR001296">
    <property type="entry name" value="Glyco_trans_1"/>
</dbReference>
<dbReference type="Proteomes" id="UP000196581">
    <property type="component" value="Unassembled WGS sequence"/>
</dbReference>
<feature type="domain" description="Glycosyl transferase family 1" evidence="2">
    <location>
        <begin position="184"/>
        <end position="338"/>
    </location>
</feature>
<dbReference type="PANTHER" id="PTHR12526:SF636">
    <property type="entry name" value="BLL3647 PROTEIN"/>
    <property type="match status" value="1"/>
</dbReference>
<evidence type="ECO:0000313" key="4">
    <source>
        <dbReference type="Proteomes" id="UP000196581"/>
    </source>
</evidence>
<dbReference type="GO" id="GO:0016757">
    <property type="term" value="F:glycosyltransferase activity"/>
    <property type="evidence" value="ECO:0007669"/>
    <property type="project" value="InterPro"/>
</dbReference>
<protein>
    <submittedName>
        <fullName evidence="3">Glycosyltransferase (Biosynthesis of lipopolisaccharide O antigen)</fullName>
    </submittedName>
</protein>
<accession>A0A1X6X7X2</accession>
<dbReference type="PANTHER" id="PTHR12526">
    <property type="entry name" value="GLYCOSYLTRANSFERASE"/>
    <property type="match status" value="1"/>
</dbReference>
<dbReference type="EMBL" id="FWFF01000005">
    <property type="protein sequence ID" value="SLM95239.1"/>
    <property type="molecule type" value="Genomic_DNA"/>
</dbReference>
<proteinExistence type="predicted"/>
<organism evidence="3 4">
    <name type="scientific">Brevibacterium yomogidense</name>
    <dbReference type="NCBI Taxonomy" id="946573"/>
    <lineage>
        <taxon>Bacteria</taxon>
        <taxon>Bacillati</taxon>
        <taxon>Actinomycetota</taxon>
        <taxon>Actinomycetes</taxon>
        <taxon>Micrococcales</taxon>
        <taxon>Brevibacteriaceae</taxon>
        <taxon>Brevibacterium</taxon>
    </lineage>
</organism>
<dbReference type="SUPFAM" id="SSF53756">
    <property type="entry name" value="UDP-Glycosyltransferase/glycogen phosphorylase"/>
    <property type="match status" value="1"/>
</dbReference>